<dbReference type="EMBL" id="UINC01187251">
    <property type="protein sequence ID" value="SVD99879.1"/>
    <property type="molecule type" value="Genomic_DNA"/>
</dbReference>
<proteinExistence type="predicted"/>
<gene>
    <name evidence="1" type="ORF">METZ01_LOCUS452733</name>
</gene>
<accession>A0A382ZX41</accession>
<reference evidence="1" key="1">
    <citation type="submission" date="2018-05" db="EMBL/GenBank/DDBJ databases">
        <authorList>
            <person name="Lanie J.A."/>
            <person name="Ng W.-L."/>
            <person name="Kazmierczak K.M."/>
            <person name="Andrzejewski T.M."/>
            <person name="Davidsen T.M."/>
            <person name="Wayne K.J."/>
            <person name="Tettelin H."/>
            <person name="Glass J.I."/>
            <person name="Rusch D."/>
            <person name="Podicherti R."/>
            <person name="Tsui H.-C.T."/>
            <person name="Winkler M.E."/>
        </authorList>
    </citation>
    <scope>NUCLEOTIDE SEQUENCE</scope>
</reference>
<dbReference type="AlphaFoldDB" id="A0A382ZX41"/>
<organism evidence="1">
    <name type="scientific">marine metagenome</name>
    <dbReference type="NCBI Taxonomy" id="408172"/>
    <lineage>
        <taxon>unclassified sequences</taxon>
        <taxon>metagenomes</taxon>
        <taxon>ecological metagenomes</taxon>
    </lineage>
</organism>
<protein>
    <submittedName>
        <fullName evidence="1">Uncharacterized protein</fullName>
    </submittedName>
</protein>
<sequence length="59" mass="6464">MKRLFSILSTLLVSSSSPLAGSENTDFEQITHLLPAPSEVRLATGAPGPDYWQQEANYQ</sequence>
<evidence type="ECO:0000313" key="1">
    <source>
        <dbReference type="EMBL" id="SVD99879.1"/>
    </source>
</evidence>
<name>A0A382ZX41_9ZZZZ</name>
<feature type="non-terminal residue" evidence="1">
    <location>
        <position position="59"/>
    </location>
</feature>